<feature type="domain" description="Restriction endonuclease type II EcoRII C-terminal" evidence="1">
    <location>
        <begin position="230"/>
        <end position="397"/>
    </location>
</feature>
<accession>A0ABN1GRN3</accession>
<dbReference type="EMBL" id="BAAAGA010000002">
    <property type="protein sequence ID" value="GAA0617500.1"/>
    <property type="molecule type" value="Genomic_DNA"/>
</dbReference>
<dbReference type="InterPro" id="IPR015300">
    <property type="entry name" value="DNA-bd_pseudobarrel_sf"/>
</dbReference>
<evidence type="ECO:0000313" key="3">
    <source>
        <dbReference type="EMBL" id="GAA0617500.1"/>
    </source>
</evidence>
<dbReference type="RefSeq" id="WP_343791492.1">
    <property type="nucleotide sequence ID" value="NZ_BAAAGA010000002.1"/>
</dbReference>
<dbReference type="InterPro" id="IPR038365">
    <property type="entry name" value="EcoRII_C_sf"/>
</dbReference>
<dbReference type="Gene3D" id="2.40.330.10">
    <property type="entry name" value="DNA-binding pseudobarrel domain"/>
    <property type="match status" value="1"/>
</dbReference>
<keyword evidence="3" id="KW-0540">Nuclease</keyword>
<name>A0ABN1GRN3_9CAUL</name>
<dbReference type="Pfam" id="PF09217">
    <property type="entry name" value="EcoRII-N"/>
    <property type="match status" value="1"/>
</dbReference>
<sequence length="404" mass="44734">MPVTSLPDWIAQFAQPEHVWFAKRLSANDTLQTKAHQAGPYFPKDLLFRVLPALHDESVLNPRVALEAFIDSHPDVRTVTPIWYNGKLFGKTRNETRVTGWGGADSAVLDPASTGALAVFVFENGAEGPASSLHVWVCDGYEDEVFGDVLGPVEPGRLLIWRPGEPIDLFSTGSAFASCQLRPSQMPDSWLTGFPSAADIVRKAVELRPLQSEKPDVRLLRRRDCEFEIFKAVEEAVEAPKVAAGFAGLGQFLGLAQTILQRRKSRSGRSLELQAREIFIEEGLVDGLSFSHGGQSENGKKPDFLFPSAQAYSDPSFPADRLRMLAAKTTARDRWRQILNEADRVQTKHLLTLQEGVSASQFAEMKAANVQLVVPAALIDKYPQDIRSELMTLDSFIYEVRTLA</sequence>
<dbReference type="SUPFAM" id="SSF101936">
    <property type="entry name" value="DNA-binding pseudobarrel domain"/>
    <property type="match status" value="1"/>
</dbReference>
<dbReference type="Gene3D" id="3.40.91.80">
    <property type="match status" value="1"/>
</dbReference>
<keyword evidence="3" id="KW-0255">Endonuclease</keyword>
<dbReference type="SUPFAM" id="SSF52980">
    <property type="entry name" value="Restriction endonuclease-like"/>
    <property type="match status" value="1"/>
</dbReference>
<dbReference type="Proteomes" id="UP001501352">
    <property type="component" value="Unassembled WGS sequence"/>
</dbReference>
<dbReference type="InterPro" id="IPR023372">
    <property type="entry name" value="Rest_endonuc_II_EcoRII_N"/>
</dbReference>
<dbReference type="Pfam" id="PF09019">
    <property type="entry name" value="EcoRII-C"/>
    <property type="match status" value="1"/>
</dbReference>
<evidence type="ECO:0000259" key="1">
    <source>
        <dbReference type="Pfam" id="PF09019"/>
    </source>
</evidence>
<dbReference type="GO" id="GO:0004519">
    <property type="term" value="F:endonuclease activity"/>
    <property type="evidence" value="ECO:0007669"/>
    <property type="project" value="UniProtKB-KW"/>
</dbReference>
<dbReference type="InterPro" id="IPR015109">
    <property type="entry name" value="Restrct_endonuc_II_EcoRII_C"/>
</dbReference>
<proteinExistence type="predicted"/>
<protein>
    <submittedName>
        <fullName evidence="3">Type II restriction endonuclease</fullName>
    </submittedName>
</protein>
<reference evidence="3 4" key="1">
    <citation type="journal article" date="2019" name="Int. J. Syst. Evol. Microbiol.">
        <title>The Global Catalogue of Microorganisms (GCM) 10K type strain sequencing project: providing services to taxonomists for standard genome sequencing and annotation.</title>
        <authorList>
            <consortium name="The Broad Institute Genomics Platform"/>
            <consortium name="The Broad Institute Genome Sequencing Center for Infectious Disease"/>
            <person name="Wu L."/>
            <person name="Ma J."/>
        </authorList>
    </citation>
    <scope>NUCLEOTIDE SEQUENCE [LARGE SCALE GENOMIC DNA]</scope>
    <source>
        <strain evidence="3 4">JCM 12928</strain>
    </source>
</reference>
<evidence type="ECO:0000259" key="2">
    <source>
        <dbReference type="Pfam" id="PF09217"/>
    </source>
</evidence>
<gene>
    <name evidence="3" type="ORF">GCM10009422_10900</name>
</gene>
<dbReference type="InterPro" id="IPR011335">
    <property type="entry name" value="Restrct_endonuc-II-like"/>
</dbReference>
<organism evidence="3 4">
    <name type="scientific">Brevundimonas kwangchunensis</name>
    <dbReference type="NCBI Taxonomy" id="322163"/>
    <lineage>
        <taxon>Bacteria</taxon>
        <taxon>Pseudomonadati</taxon>
        <taxon>Pseudomonadota</taxon>
        <taxon>Alphaproteobacteria</taxon>
        <taxon>Caulobacterales</taxon>
        <taxon>Caulobacteraceae</taxon>
        <taxon>Brevundimonas</taxon>
    </lineage>
</organism>
<feature type="domain" description="Restriction endonuclease type II EcoRII N-terminal" evidence="2">
    <location>
        <begin position="15"/>
        <end position="165"/>
    </location>
</feature>
<evidence type="ECO:0000313" key="4">
    <source>
        <dbReference type="Proteomes" id="UP001501352"/>
    </source>
</evidence>
<keyword evidence="4" id="KW-1185">Reference proteome</keyword>
<comment type="caution">
    <text evidence="3">The sequence shown here is derived from an EMBL/GenBank/DDBJ whole genome shotgun (WGS) entry which is preliminary data.</text>
</comment>
<keyword evidence="3" id="KW-0378">Hydrolase</keyword>